<dbReference type="OrthoDB" id="5401788at2"/>
<reference evidence="2 3" key="1">
    <citation type="submission" date="2017-02" db="EMBL/GenBank/DDBJ databases">
        <title>Arcobacter caeni sp. nov, a new Arcobacter species isolated from reclaimed water.</title>
        <authorList>
            <person name="Figueras M.J."/>
            <person name="Perez-Cataluna A."/>
            <person name="Salas-Masso N."/>
        </authorList>
    </citation>
    <scope>NUCLEOTIDE SEQUENCE [LARGE SCALE GENOMIC DNA]</scope>
    <source>
        <strain evidence="2 3">RW17-10</strain>
    </source>
</reference>
<feature type="signal peptide" evidence="1">
    <location>
        <begin position="1"/>
        <end position="21"/>
    </location>
</feature>
<sequence length="213" mass="24418">MQKILIISFVLISFFSLFSSASKTFNIEEPQLKSIENKFGIQARTRVEEWDAMIESSKDETILNKIKNVNDFFNKIPYASDLSTWGVKDYWATPFEFMGIGAGDCEDYAIAKYFSLIKLGISDEKLRITYVSYKKANSKFEQAHMVLTYYHKVGVEPVVLDNINKTLQVASKRPDLVPVYSFNASGLWQAKTKGESRVGNNELKSWKDLMSRF</sequence>
<dbReference type="InterPro" id="IPR010319">
    <property type="entry name" value="Transglutaminase-like_Cys_pept"/>
</dbReference>
<comment type="caution">
    <text evidence="2">The sequence shown here is derived from an EMBL/GenBank/DDBJ whole genome shotgun (WGS) entry which is preliminary data.</text>
</comment>
<organism evidence="2 3">
    <name type="scientific">Arcobacter caeni</name>
    <dbReference type="NCBI Taxonomy" id="1912877"/>
    <lineage>
        <taxon>Bacteria</taxon>
        <taxon>Pseudomonadati</taxon>
        <taxon>Campylobacterota</taxon>
        <taxon>Epsilonproteobacteria</taxon>
        <taxon>Campylobacterales</taxon>
        <taxon>Arcobacteraceae</taxon>
        <taxon>Arcobacter</taxon>
    </lineage>
</organism>
<dbReference type="Gene3D" id="3.10.620.30">
    <property type="match status" value="1"/>
</dbReference>
<accession>A0A363CYL8</accession>
<evidence type="ECO:0000256" key="1">
    <source>
        <dbReference type="SAM" id="SignalP"/>
    </source>
</evidence>
<dbReference type="RefSeq" id="WP_108559152.1">
    <property type="nucleotide sequence ID" value="NZ_MUXE01000009.1"/>
</dbReference>
<evidence type="ECO:0000313" key="3">
    <source>
        <dbReference type="Proteomes" id="UP000251135"/>
    </source>
</evidence>
<dbReference type="PANTHER" id="PTHR39327">
    <property type="match status" value="1"/>
</dbReference>
<gene>
    <name evidence="2" type="ORF">B0174_07175</name>
</gene>
<dbReference type="Pfam" id="PF06035">
    <property type="entry name" value="Peptidase_C93"/>
    <property type="match status" value="1"/>
</dbReference>
<feature type="chain" id="PRO_5017007660" evidence="1">
    <location>
        <begin position="22"/>
        <end position="213"/>
    </location>
</feature>
<protein>
    <submittedName>
        <fullName evidence="2">Transglutaminase</fullName>
    </submittedName>
</protein>
<dbReference type="EMBL" id="MUXE01000009">
    <property type="protein sequence ID" value="PUE64169.1"/>
    <property type="molecule type" value="Genomic_DNA"/>
</dbReference>
<evidence type="ECO:0000313" key="2">
    <source>
        <dbReference type="EMBL" id="PUE64169.1"/>
    </source>
</evidence>
<dbReference type="AlphaFoldDB" id="A0A363CYL8"/>
<name>A0A363CYL8_9BACT</name>
<keyword evidence="3" id="KW-1185">Reference proteome</keyword>
<keyword evidence="1" id="KW-0732">Signal</keyword>
<proteinExistence type="predicted"/>
<dbReference type="PANTHER" id="PTHR39327:SF1">
    <property type="entry name" value="BLR5470 PROTEIN"/>
    <property type="match status" value="1"/>
</dbReference>
<dbReference type="Proteomes" id="UP000251135">
    <property type="component" value="Unassembled WGS sequence"/>
</dbReference>